<dbReference type="AlphaFoldDB" id="A0A395J719"/>
<evidence type="ECO:0000256" key="1">
    <source>
        <dbReference type="ARBA" id="ARBA00022723"/>
    </source>
</evidence>
<comment type="caution">
    <text evidence="8">The sequence shown here is derived from an EMBL/GenBank/DDBJ whole genome shotgun (WGS) entry which is preliminary data.</text>
</comment>
<feature type="region of interest" description="Disordered" evidence="6">
    <location>
        <begin position="171"/>
        <end position="192"/>
    </location>
</feature>
<dbReference type="GO" id="GO:0006355">
    <property type="term" value="P:regulation of DNA-templated transcription"/>
    <property type="evidence" value="ECO:0007669"/>
    <property type="project" value="InterPro"/>
</dbReference>
<gene>
    <name evidence="8" type="ORF">DID88_008779</name>
</gene>
<dbReference type="Proteomes" id="UP000249056">
    <property type="component" value="Unassembled WGS sequence"/>
</dbReference>
<dbReference type="GO" id="GO:0005634">
    <property type="term" value="C:nucleus"/>
    <property type="evidence" value="ECO:0007669"/>
    <property type="project" value="InterPro"/>
</dbReference>
<feature type="region of interest" description="Disordered" evidence="6">
    <location>
        <begin position="59"/>
        <end position="91"/>
    </location>
</feature>
<feature type="compositionally biased region" description="Low complexity" evidence="6">
    <location>
        <begin position="80"/>
        <end position="91"/>
    </location>
</feature>
<dbReference type="GO" id="GO:0046872">
    <property type="term" value="F:metal ion binding"/>
    <property type="evidence" value="ECO:0007669"/>
    <property type="project" value="UniProtKB-KW"/>
</dbReference>
<feature type="domain" description="Aflatoxin regulatory protein" evidence="7">
    <location>
        <begin position="94"/>
        <end position="171"/>
    </location>
</feature>
<evidence type="ECO:0000256" key="2">
    <source>
        <dbReference type="ARBA" id="ARBA00023015"/>
    </source>
</evidence>
<dbReference type="OrthoDB" id="2740448at2759"/>
<reference evidence="8 9" key="1">
    <citation type="submission" date="2018-06" db="EMBL/GenBank/DDBJ databases">
        <title>Genome Sequence of the Brown Rot Fungal Pathogen Monilinia fructigena.</title>
        <authorList>
            <person name="Landi L."/>
            <person name="De Miccolis Angelini R.M."/>
            <person name="Pollastro S."/>
            <person name="Abate D."/>
            <person name="Faretra F."/>
            <person name="Romanazzi G."/>
        </authorList>
    </citation>
    <scope>NUCLEOTIDE SEQUENCE [LARGE SCALE GENOMIC DNA]</scope>
    <source>
        <strain evidence="8 9">Mfrg269</strain>
    </source>
</reference>
<keyword evidence="3" id="KW-0238">DNA-binding</keyword>
<dbReference type="Pfam" id="PF08493">
    <property type="entry name" value="AflR"/>
    <property type="match status" value="1"/>
</dbReference>
<dbReference type="InterPro" id="IPR013700">
    <property type="entry name" value="AflR"/>
</dbReference>
<keyword evidence="4" id="KW-0804">Transcription</keyword>
<evidence type="ECO:0000313" key="8">
    <source>
        <dbReference type="EMBL" id="RAL68056.1"/>
    </source>
</evidence>
<sequence>MPLEHYPAELMGMGDEFDEFFNSPVNFSGSDTSENQFLGQGRRDIAKLLIPNDTGLEPRPGKCLGELSNTSKTTSPNIWSLSSSDTGESSASDSCFCLIQALDIMKKILANENMNSLQQSGGEHATKISKGLEIPFVVPSAQNVVTENKQTIEALTPMLQCSCGEDGRSITTPIEDGEKSDRSSMSISTKEHKRRLNNIDADGEESRRMAAQLILRELHRVLRLINELSLRLQAHGHESKRNGNEGFSVEKIFGWESKTPTLSDHLTKAAPFSAARFAQLEVDMRKCLNTLSSEIINMLQQI</sequence>
<evidence type="ECO:0000313" key="9">
    <source>
        <dbReference type="Proteomes" id="UP000249056"/>
    </source>
</evidence>
<evidence type="ECO:0000256" key="3">
    <source>
        <dbReference type="ARBA" id="ARBA00023125"/>
    </source>
</evidence>
<name>A0A395J719_9HELO</name>
<evidence type="ECO:0000256" key="4">
    <source>
        <dbReference type="ARBA" id="ARBA00023163"/>
    </source>
</evidence>
<keyword evidence="9" id="KW-1185">Reference proteome</keyword>
<protein>
    <recommendedName>
        <fullName evidence="7">Aflatoxin regulatory protein domain-containing protein</fullName>
    </recommendedName>
</protein>
<dbReference type="EMBL" id="QKRW01000002">
    <property type="protein sequence ID" value="RAL68056.1"/>
    <property type="molecule type" value="Genomic_DNA"/>
</dbReference>
<accession>A0A395J719</accession>
<keyword evidence="2" id="KW-0805">Transcription regulation</keyword>
<organism evidence="8 9">
    <name type="scientific">Monilinia fructigena</name>
    <dbReference type="NCBI Taxonomy" id="38457"/>
    <lineage>
        <taxon>Eukaryota</taxon>
        <taxon>Fungi</taxon>
        <taxon>Dikarya</taxon>
        <taxon>Ascomycota</taxon>
        <taxon>Pezizomycotina</taxon>
        <taxon>Leotiomycetes</taxon>
        <taxon>Helotiales</taxon>
        <taxon>Sclerotiniaceae</taxon>
        <taxon>Monilinia</taxon>
    </lineage>
</organism>
<keyword evidence="5" id="KW-0539">Nucleus</keyword>
<keyword evidence="1" id="KW-0479">Metal-binding</keyword>
<dbReference type="GO" id="GO:0045122">
    <property type="term" value="P:aflatoxin biosynthetic process"/>
    <property type="evidence" value="ECO:0007669"/>
    <property type="project" value="InterPro"/>
</dbReference>
<evidence type="ECO:0000259" key="7">
    <source>
        <dbReference type="Pfam" id="PF08493"/>
    </source>
</evidence>
<dbReference type="GO" id="GO:0003677">
    <property type="term" value="F:DNA binding"/>
    <property type="evidence" value="ECO:0007669"/>
    <property type="project" value="UniProtKB-KW"/>
</dbReference>
<feature type="compositionally biased region" description="Polar residues" evidence="6">
    <location>
        <begin position="67"/>
        <end position="79"/>
    </location>
</feature>
<evidence type="ECO:0000256" key="6">
    <source>
        <dbReference type="SAM" id="MobiDB-lite"/>
    </source>
</evidence>
<evidence type="ECO:0000256" key="5">
    <source>
        <dbReference type="ARBA" id="ARBA00023242"/>
    </source>
</evidence>
<proteinExistence type="predicted"/>